<gene>
    <name evidence="4" type="ORF">BN11_1230004</name>
</gene>
<comment type="caution">
    <text evidence="4">The sequence shown here is derived from an EMBL/GenBank/DDBJ whole genome shotgun (WGS) entry which is preliminary data.</text>
</comment>
<dbReference type="OrthoDB" id="236568at2"/>
<protein>
    <submittedName>
        <fullName evidence="4">Putative regulatory protein</fullName>
    </submittedName>
</protein>
<evidence type="ECO:0000313" key="5">
    <source>
        <dbReference type="Proteomes" id="UP000035763"/>
    </source>
</evidence>
<dbReference type="Pfam" id="PF00072">
    <property type="entry name" value="Response_reg"/>
    <property type="match status" value="1"/>
</dbReference>
<dbReference type="Proteomes" id="UP000035763">
    <property type="component" value="Unassembled WGS sequence"/>
</dbReference>
<dbReference type="InterPro" id="IPR007492">
    <property type="entry name" value="LytTR_DNA-bd_dom"/>
</dbReference>
<name>W6JU01_9MICO</name>
<sequence length="246" mass="27206">MISSPALVALVVDDEAPARSELRYLLEQDERIAHVLVAASGTDALRVLEDEKVDVVFSDISMPGLDGMELARVLARFATRPAVVFVTAHDQHAVDAFAIDAIDYVMKPVRPERLAEAVRRVAAAAISAPAEPQDDDETIPVELGGVTTFVSRKDIRYVQAHGDYARLHTEIGSHLVRISLNTLEERWAAAGFVRIHRSTLVSLKHVTQVRMDRGRATVRVGEADLQVSRRHMRDLRQQLLARPSAP</sequence>
<dbReference type="EMBL" id="CAJA01000028">
    <property type="protein sequence ID" value="CCH71966.1"/>
    <property type="molecule type" value="Genomic_DNA"/>
</dbReference>
<dbReference type="STRING" id="1193182.BN11_1230004"/>
<dbReference type="InterPro" id="IPR046947">
    <property type="entry name" value="LytR-like"/>
</dbReference>
<dbReference type="AlphaFoldDB" id="W6JU01"/>
<dbReference type="InterPro" id="IPR001789">
    <property type="entry name" value="Sig_transdc_resp-reg_receiver"/>
</dbReference>
<proteinExistence type="predicted"/>
<feature type="modified residue" description="4-aspartylphosphate" evidence="1">
    <location>
        <position position="59"/>
    </location>
</feature>
<feature type="domain" description="Response regulatory" evidence="2">
    <location>
        <begin position="8"/>
        <end position="122"/>
    </location>
</feature>
<keyword evidence="5" id="KW-1185">Reference proteome</keyword>
<evidence type="ECO:0000259" key="3">
    <source>
        <dbReference type="PROSITE" id="PS50930"/>
    </source>
</evidence>
<evidence type="ECO:0000313" key="4">
    <source>
        <dbReference type="EMBL" id="CCH71966.1"/>
    </source>
</evidence>
<dbReference type="SMART" id="SM00850">
    <property type="entry name" value="LytTR"/>
    <property type="match status" value="1"/>
</dbReference>
<dbReference type="Pfam" id="PF04397">
    <property type="entry name" value="LytTR"/>
    <property type="match status" value="1"/>
</dbReference>
<dbReference type="RefSeq" id="WP_048696950.1">
    <property type="nucleotide sequence ID" value="NZ_HG764815.1"/>
</dbReference>
<dbReference type="PROSITE" id="PS50930">
    <property type="entry name" value="HTH_LYTTR"/>
    <property type="match status" value="1"/>
</dbReference>
<evidence type="ECO:0000256" key="1">
    <source>
        <dbReference type="PROSITE-ProRule" id="PRU00169"/>
    </source>
</evidence>
<dbReference type="PANTHER" id="PTHR37299:SF1">
    <property type="entry name" value="STAGE 0 SPORULATION PROTEIN A HOMOLOG"/>
    <property type="match status" value="1"/>
</dbReference>
<dbReference type="InterPro" id="IPR011006">
    <property type="entry name" value="CheY-like_superfamily"/>
</dbReference>
<dbReference type="Gene3D" id="3.40.50.2300">
    <property type="match status" value="1"/>
</dbReference>
<dbReference type="GO" id="GO:0000156">
    <property type="term" value="F:phosphorelay response regulator activity"/>
    <property type="evidence" value="ECO:0007669"/>
    <property type="project" value="InterPro"/>
</dbReference>
<dbReference type="SMART" id="SM00448">
    <property type="entry name" value="REC"/>
    <property type="match status" value="1"/>
</dbReference>
<dbReference type="GO" id="GO:0003677">
    <property type="term" value="F:DNA binding"/>
    <property type="evidence" value="ECO:0007669"/>
    <property type="project" value="InterPro"/>
</dbReference>
<reference evidence="4 5" key="1">
    <citation type="journal article" date="2013" name="ISME J.">
        <title>A metabolic model for members of the genus Tetrasphaera involved in enhanced biological phosphorus removal.</title>
        <authorList>
            <person name="Kristiansen R."/>
            <person name="Nguyen H.T.T."/>
            <person name="Saunders A.M."/>
            <person name="Nielsen J.L."/>
            <person name="Wimmer R."/>
            <person name="Le V.Q."/>
            <person name="McIlroy S.J."/>
            <person name="Petrovski S."/>
            <person name="Seviour R.J."/>
            <person name="Calteau A."/>
            <person name="Nielsen K.L."/>
            <person name="Nielsen P.H."/>
        </authorList>
    </citation>
    <scope>NUCLEOTIDE SEQUENCE [LARGE SCALE GENOMIC DNA]</scope>
    <source>
        <strain evidence="4 5">Ben110</strain>
    </source>
</reference>
<accession>W6JU01</accession>
<dbReference type="PANTHER" id="PTHR37299">
    <property type="entry name" value="TRANSCRIPTIONAL REGULATOR-RELATED"/>
    <property type="match status" value="1"/>
</dbReference>
<dbReference type="SUPFAM" id="SSF52172">
    <property type="entry name" value="CheY-like"/>
    <property type="match status" value="1"/>
</dbReference>
<organism evidence="4 5">
    <name type="scientific">Nostocoides australiense Ben110</name>
    <dbReference type="NCBI Taxonomy" id="1193182"/>
    <lineage>
        <taxon>Bacteria</taxon>
        <taxon>Bacillati</taxon>
        <taxon>Actinomycetota</taxon>
        <taxon>Actinomycetes</taxon>
        <taxon>Micrococcales</taxon>
        <taxon>Intrasporangiaceae</taxon>
        <taxon>Nostocoides</taxon>
    </lineage>
</organism>
<keyword evidence="1" id="KW-0597">Phosphoprotein</keyword>
<feature type="domain" description="HTH LytTR-type" evidence="3">
    <location>
        <begin position="139"/>
        <end position="241"/>
    </location>
</feature>
<dbReference type="PROSITE" id="PS50110">
    <property type="entry name" value="RESPONSE_REGULATORY"/>
    <property type="match status" value="1"/>
</dbReference>
<dbReference type="Gene3D" id="2.40.50.1020">
    <property type="entry name" value="LytTr DNA-binding domain"/>
    <property type="match status" value="1"/>
</dbReference>
<evidence type="ECO:0000259" key="2">
    <source>
        <dbReference type="PROSITE" id="PS50110"/>
    </source>
</evidence>